<reference evidence="5" key="1">
    <citation type="submission" date="2017-02" db="UniProtKB">
        <authorList>
            <consortium name="WormBaseParasite"/>
        </authorList>
    </citation>
    <scope>IDENTIFICATION</scope>
</reference>
<dbReference type="PANTHER" id="PTHR24637:SF377">
    <property type="entry name" value="COLLAGEN TYPE IX ALPHA 1 CHAIN"/>
    <property type="match status" value="1"/>
</dbReference>
<accession>A0A0N4ZWH3</accession>
<keyword evidence="3" id="KW-0812">Transmembrane</keyword>
<dbReference type="Gene3D" id="1.20.5.320">
    <property type="entry name" value="6-Phosphogluconate Dehydrogenase, domain 3"/>
    <property type="match status" value="1"/>
</dbReference>
<feature type="transmembrane region" description="Helical" evidence="3">
    <location>
        <begin position="6"/>
        <end position="29"/>
    </location>
</feature>
<evidence type="ECO:0000256" key="2">
    <source>
        <dbReference type="SAM" id="MobiDB-lite"/>
    </source>
</evidence>
<evidence type="ECO:0000313" key="4">
    <source>
        <dbReference type="Proteomes" id="UP000038045"/>
    </source>
</evidence>
<dbReference type="AlphaFoldDB" id="A0A0N4ZWH3"/>
<dbReference type="WBParaSite" id="PTRK_0001300400.1">
    <property type="protein sequence ID" value="PTRK_0001300400.1"/>
    <property type="gene ID" value="PTRK_0001300400"/>
</dbReference>
<keyword evidence="3" id="KW-0472">Membrane</keyword>
<keyword evidence="1" id="KW-0677">Repeat</keyword>
<evidence type="ECO:0000313" key="5">
    <source>
        <dbReference type="WBParaSite" id="PTRK_0001300400.1"/>
    </source>
</evidence>
<proteinExistence type="predicted"/>
<organism evidence="4 5">
    <name type="scientific">Parastrongyloides trichosuri</name>
    <name type="common">Possum-specific nematode worm</name>
    <dbReference type="NCBI Taxonomy" id="131310"/>
    <lineage>
        <taxon>Eukaryota</taxon>
        <taxon>Metazoa</taxon>
        <taxon>Ecdysozoa</taxon>
        <taxon>Nematoda</taxon>
        <taxon>Chromadorea</taxon>
        <taxon>Rhabditida</taxon>
        <taxon>Tylenchina</taxon>
        <taxon>Panagrolaimomorpha</taxon>
        <taxon>Strongyloidoidea</taxon>
        <taxon>Strongyloididae</taxon>
        <taxon>Parastrongyloides</taxon>
    </lineage>
</organism>
<keyword evidence="3" id="KW-1133">Transmembrane helix</keyword>
<dbReference type="Pfam" id="PF01391">
    <property type="entry name" value="Collagen"/>
    <property type="match status" value="2"/>
</dbReference>
<dbReference type="Proteomes" id="UP000038045">
    <property type="component" value="Unplaced"/>
</dbReference>
<sequence length="395" mass="42513">MYFTNYPLIFFCFSTLTAIFCITSLGIVLSLMSYEFSSINEIVSIKMKDYNNDADIAFKLLVALEKDDDTINNIFKKFAKNIEMLTDENKEIIMNHESNGKTRIKKNEYSQIFPEPNNVGKETYVPPSNTDDKYPEPQYFQPPIYGYSENFDDGYVTPGPLLQEDSYSSPRNIESNFEKPSSFDQCPNPMFINEKCPPGVPGKNGLPGIPGIDGFPGIPGRDGSSHKNANGMYIDKDIATCISCPVGIPGFRGIPGEKGNPGAKGSTGARGQPGKPGIIGLEGEPGIDGPSGIQGPIGEPGPQGEQGYHYYGEPKRGPRGIPGGPGESGIPGIPGLHGIRGRAGPRGPVGEKGKEGKVGSEGVIGREGPIGDDGPDRLYCECNLNDNHNVTQKDN</sequence>
<name>A0A0N4ZWH3_PARTI</name>
<protein>
    <submittedName>
        <fullName evidence="5">Col_cuticle_N domain-containing protein</fullName>
    </submittedName>
</protein>
<keyword evidence="4" id="KW-1185">Reference proteome</keyword>
<feature type="compositionally biased region" description="Basic and acidic residues" evidence="2">
    <location>
        <begin position="349"/>
        <end position="358"/>
    </location>
</feature>
<feature type="compositionally biased region" description="Low complexity" evidence="2">
    <location>
        <begin position="273"/>
        <end position="307"/>
    </location>
</feature>
<dbReference type="STRING" id="131310.A0A0N4ZWH3"/>
<dbReference type="PANTHER" id="PTHR24637">
    <property type="entry name" value="COLLAGEN"/>
    <property type="match status" value="1"/>
</dbReference>
<evidence type="ECO:0000256" key="3">
    <source>
        <dbReference type="SAM" id="Phobius"/>
    </source>
</evidence>
<feature type="region of interest" description="Disordered" evidence="2">
    <location>
        <begin position="340"/>
        <end position="376"/>
    </location>
</feature>
<evidence type="ECO:0000256" key="1">
    <source>
        <dbReference type="ARBA" id="ARBA00022737"/>
    </source>
</evidence>
<feature type="region of interest" description="Disordered" evidence="2">
    <location>
        <begin position="253"/>
        <end position="328"/>
    </location>
</feature>
<dbReference type="InterPro" id="IPR008160">
    <property type="entry name" value="Collagen"/>
</dbReference>